<protein>
    <submittedName>
        <fullName evidence="2">Uncharacterized protein</fullName>
    </submittedName>
</protein>
<dbReference type="Proteomes" id="UP001596328">
    <property type="component" value="Unassembled WGS sequence"/>
</dbReference>
<dbReference type="AlphaFoldDB" id="A0ABD5S719"/>
<accession>A0ABD5S719</accession>
<dbReference type="EMBL" id="JBHSWU010001538">
    <property type="protein sequence ID" value="MFC6726948.1"/>
    <property type="molecule type" value="Genomic_DNA"/>
</dbReference>
<evidence type="ECO:0000313" key="2">
    <source>
        <dbReference type="EMBL" id="MFC6726948.1"/>
    </source>
</evidence>
<name>A0ABD5S719_9EURY</name>
<feature type="compositionally biased region" description="Acidic residues" evidence="1">
    <location>
        <begin position="1"/>
        <end position="10"/>
    </location>
</feature>
<comment type="caution">
    <text evidence="2">The sequence shown here is derived from an EMBL/GenBank/DDBJ whole genome shotgun (WGS) entry which is preliminary data.</text>
</comment>
<gene>
    <name evidence="2" type="ORF">ACFQE1_21725</name>
</gene>
<keyword evidence="3" id="KW-1185">Reference proteome</keyword>
<organism evidence="2 3">
    <name type="scientific">Halobium palmae</name>
    <dbReference type="NCBI Taxonomy" id="1776492"/>
    <lineage>
        <taxon>Archaea</taxon>
        <taxon>Methanobacteriati</taxon>
        <taxon>Methanobacteriota</taxon>
        <taxon>Stenosarchaea group</taxon>
        <taxon>Halobacteria</taxon>
        <taxon>Halobacteriales</taxon>
        <taxon>Haloferacaceae</taxon>
        <taxon>Halobium</taxon>
    </lineage>
</organism>
<proteinExistence type="predicted"/>
<reference evidence="2 3" key="1">
    <citation type="journal article" date="2019" name="Int. J. Syst. Evol. Microbiol.">
        <title>The Global Catalogue of Microorganisms (GCM) 10K type strain sequencing project: providing services to taxonomists for standard genome sequencing and annotation.</title>
        <authorList>
            <consortium name="The Broad Institute Genomics Platform"/>
            <consortium name="The Broad Institute Genome Sequencing Center for Infectious Disease"/>
            <person name="Wu L."/>
            <person name="Ma J."/>
        </authorList>
    </citation>
    <scope>NUCLEOTIDE SEQUENCE [LARGE SCALE GENOMIC DNA]</scope>
    <source>
        <strain evidence="2 3">NBRC 111368</strain>
    </source>
</reference>
<sequence>MTDTNDDYEDDPAHESELLHQDDTTHPKDEEDEERDSVGGAAPSDDNAGTDHDASDRPADDDGDSD</sequence>
<evidence type="ECO:0000256" key="1">
    <source>
        <dbReference type="SAM" id="MobiDB-lite"/>
    </source>
</evidence>
<feature type="compositionally biased region" description="Basic and acidic residues" evidence="1">
    <location>
        <begin position="49"/>
        <end position="60"/>
    </location>
</feature>
<feature type="region of interest" description="Disordered" evidence="1">
    <location>
        <begin position="1"/>
        <end position="66"/>
    </location>
</feature>
<feature type="compositionally biased region" description="Basic and acidic residues" evidence="1">
    <location>
        <begin position="11"/>
        <end position="29"/>
    </location>
</feature>
<feature type="non-terminal residue" evidence="2">
    <location>
        <position position="66"/>
    </location>
</feature>
<evidence type="ECO:0000313" key="3">
    <source>
        <dbReference type="Proteomes" id="UP001596328"/>
    </source>
</evidence>